<dbReference type="OrthoDB" id="713774at2"/>
<sequence length="176" mass="20346">MKKITSILIISLVFSSLSFSQEMSAYEIQRTKINALLAERSAKFGQYDESLSARTGIFGFQTKRDIKNSNEILRQIALTDNEIFTQLKVLMDYKDLQVEQVKTVASSNSESILNYRKTIKSLQEQNIILTENQDKVENSRDLAYLMMFIFLVGCGVLAYLFNLKRKKLKHYETKSF</sequence>
<dbReference type="AlphaFoldDB" id="A0A4U1C8T2"/>
<name>A0A4U1C8T2_9SPHI</name>
<feature type="chain" id="PRO_5020721793" evidence="3">
    <location>
        <begin position="21"/>
        <end position="176"/>
    </location>
</feature>
<organism evidence="4 5">
    <name type="scientific">Pedobacter cryotolerans</name>
    <dbReference type="NCBI Taxonomy" id="2571270"/>
    <lineage>
        <taxon>Bacteria</taxon>
        <taxon>Pseudomonadati</taxon>
        <taxon>Bacteroidota</taxon>
        <taxon>Sphingobacteriia</taxon>
        <taxon>Sphingobacteriales</taxon>
        <taxon>Sphingobacteriaceae</taxon>
        <taxon>Pedobacter</taxon>
    </lineage>
</organism>
<feature type="signal peptide" evidence="3">
    <location>
        <begin position="1"/>
        <end position="20"/>
    </location>
</feature>
<keyword evidence="3" id="KW-0732">Signal</keyword>
<evidence type="ECO:0000256" key="3">
    <source>
        <dbReference type="SAM" id="SignalP"/>
    </source>
</evidence>
<comment type="caution">
    <text evidence="4">The sequence shown here is derived from an EMBL/GenBank/DDBJ whole genome shotgun (WGS) entry which is preliminary data.</text>
</comment>
<proteinExistence type="predicted"/>
<evidence type="ECO:0000313" key="5">
    <source>
        <dbReference type="Proteomes" id="UP000310477"/>
    </source>
</evidence>
<gene>
    <name evidence="4" type="ORF">FA045_04500</name>
</gene>
<evidence type="ECO:0000256" key="1">
    <source>
        <dbReference type="SAM" id="Coils"/>
    </source>
</evidence>
<accession>A0A4U1C8T2</accession>
<keyword evidence="2" id="KW-0812">Transmembrane</keyword>
<protein>
    <submittedName>
        <fullName evidence="4">Uncharacterized protein</fullName>
    </submittedName>
</protein>
<feature type="coiled-coil region" evidence="1">
    <location>
        <begin position="112"/>
        <end position="139"/>
    </location>
</feature>
<keyword evidence="5" id="KW-1185">Reference proteome</keyword>
<feature type="transmembrane region" description="Helical" evidence="2">
    <location>
        <begin position="142"/>
        <end position="161"/>
    </location>
</feature>
<keyword evidence="2" id="KW-0472">Membrane</keyword>
<keyword evidence="2" id="KW-1133">Transmembrane helix</keyword>
<reference evidence="4 5" key="1">
    <citation type="submission" date="2019-04" db="EMBL/GenBank/DDBJ databases">
        <title>Pedobacter sp. AR-2-6 sp. nov., isolated from Arctic soil.</title>
        <authorList>
            <person name="Dahal R.H."/>
            <person name="Kim D.-U."/>
        </authorList>
    </citation>
    <scope>NUCLEOTIDE SEQUENCE [LARGE SCALE GENOMIC DNA]</scope>
    <source>
        <strain evidence="4 5">AR-2-6</strain>
    </source>
</reference>
<keyword evidence="1" id="KW-0175">Coiled coil</keyword>
<evidence type="ECO:0000256" key="2">
    <source>
        <dbReference type="SAM" id="Phobius"/>
    </source>
</evidence>
<dbReference type="Proteomes" id="UP000310477">
    <property type="component" value="Unassembled WGS sequence"/>
</dbReference>
<dbReference type="EMBL" id="SWBO01000002">
    <property type="protein sequence ID" value="TKC02746.1"/>
    <property type="molecule type" value="Genomic_DNA"/>
</dbReference>
<evidence type="ECO:0000313" key="4">
    <source>
        <dbReference type="EMBL" id="TKC02746.1"/>
    </source>
</evidence>